<protein>
    <submittedName>
        <fullName evidence="1">Uncharacterized protein</fullName>
    </submittedName>
</protein>
<dbReference type="Proteomes" id="UP001487740">
    <property type="component" value="Unassembled WGS sequence"/>
</dbReference>
<comment type="caution">
    <text evidence="1">The sequence shown here is derived from an EMBL/GenBank/DDBJ whole genome shotgun (WGS) entry which is preliminary data.</text>
</comment>
<sequence>MRFHTTSRSRPACLVYCAEIRPLPTLCYRRLVPFVILWPLSTRCFPVNPLPLPAITMLPCPVSAILFDGCVRRRTEGGGKCAVTCVHGGQGKKALTHHSCPPLRLLAFTWVRWRCFIAYVKTLIRAEKLWSSASPY</sequence>
<keyword evidence="2" id="KW-1185">Reference proteome</keyword>
<dbReference type="EMBL" id="JARAKH010000014">
    <property type="protein sequence ID" value="KAK8397090.1"/>
    <property type="molecule type" value="Genomic_DNA"/>
</dbReference>
<name>A0AAW0UAM3_SCYPA</name>
<accession>A0AAW0UAM3</accession>
<evidence type="ECO:0000313" key="1">
    <source>
        <dbReference type="EMBL" id="KAK8397090.1"/>
    </source>
</evidence>
<dbReference type="AlphaFoldDB" id="A0AAW0UAM3"/>
<organism evidence="1 2">
    <name type="scientific">Scylla paramamosain</name>
    <name type="common">Mud crab</name>
    <dbReference type="NCBI Taxonomy" id="85552"/>
    <lineage>
        <taxon>Eukaryota</taxon>
        <taxon>Metazoa</taxon>
        <taxon>Ecdysozoa</taxon>
        <taxon>Arthropoda</taxon>
        <taxon>Crustacea</taxon>
        <taxon>Multicrustacea</taxon>
        <taxon>Malacostraca</taxon>
        <taxon>Eumalacostraca</taxon>
        <taxon>Eucarida</taxon>
        <taxon>Decapoda</taxon>
        <taxon>Pleocyemata</taxon>
        <taxon>Brachyura</taxon>
        <taxon>Eubrachyura</taxon>
        <taxon>Portunoidea</taxon>
        <taxon>Portunidae</taxon>
        <taxon>Portuninae</taxon>
        <taxon>Scylla</taxon>
    </lineage>
</organism>
<proteinExistence type="predicted"/>
<gene>
    <name evidence="1" type="ORF">O3P69_004630</name>
</gene>
<reference evidence="1 2" key="1">
    <citation type="submission" date="2023-03" db="EMBL/GenBank/DDBJ databases">
        <title>High-quality genome of Scylla paramamosain provides insights in environmental adaptation.</title>
        <authorList>
            <person name="Zhang L."/>
        </authorList>
    </citation>
    <scope>NUCLEOTIDE SEQUENCE [LARGE SCALE GENOMIC DNA]</scope>
    <source>
        <strain evidence="1">LZ_2023a</strain>
        <tissue evidence="1">Muscle</tissue>
    </source>
</reference>
<evidence type="ECO:0000313" key="2">
    <source>
        <dbReference type="Proteomes" id="UP001487740"/>
    </source>
</evidence>